<keyword evidence="4" id="KW-1185">Reference proteome</keyword>
<dbReference type="InterPro" id="IPR043426">
    <property type="entry name" value="MltB-like"/>
</dbReference>
<dbReference type="Gene3D" id="1.10.530.10">
    <property type="match status" value="1"/>
</dbReference>
<dbReference type="CDD" id="cd13399">
    <property type="entry name" value="Slt35-like"/>
    <property type="match status" value="1"/>
</dbReference>
<evidence type="ECO:0000313" key="3">
    <source>
        <dbReference type="EMBL" id="NDW22838.1"/>
    </source>
</evidence>
<dbReference type="EMBL" id="JAAAWP010000011">
    <property type="protein sequence ID" value="NDW22838.1"/>
    <property type="molecule type" value="Genomic_DNA"/>
</dbReference>
<protein>
    <submittedName>
        <fullName evidence="3">Lytic murein transglycosylase</fullName>
    </submittedName>
</protein>
<dbReference type="Proteomes" id="UP000478837">
    <property type="component" value="Unassembled WGS sequence"/>
</dbReference>
<dbReference type="PANTHER" id="PTHR30163">
    <property type="entry name" value="MEMBRANE-BOUND LYTIC MUREIN TRANSGLYCOSYLASE B"/>
    <property type="match status" value="1"/>
</dbReference>
<dbReference type="InterPro" id="IPR002477">
    <property type="entry name" value="Peptidoglycan-bd-like"/>
</dbReference>
<feature type="domain" description="Peptidoglycan binding-like" evidence="1">
    <location>
        <begin position="365"/>
        <end position="420"/>
    </location>
</feature>
<reference evidence="3 4" key="1">
    <citation type="submission" date="2020-01" db="EMBL/GenBank/DDBJ databases">
        <title>Genomes of bacteria type strains.</title>
        <authorList>
            <person name="Chen J."/>
            <person name="Zhu S."/>
            <person name="Yang J."/>
        </authorList>
    </citation>
    <scope>NUCLEOTIDE SEQUENCE [LARGE SCALE GENOMIC DNA]</scope>
    <source>
        <strain evidence="3 4">LMG 22958</strain>
    </source>
</reference>
<organism evidence="3 4">
    <name type="scientific">Alteromonas hispanica</name>
    <dbReference type="NCBI Taxonomy" id="315421"/>
    <lineage>
        <taxon>Bacteria</taxon>
        <taxon>Pseudomonadati</taxon>
        <taxon>Pseudomonadota</taxon>
        <taxon>Gammaproteobacteria</taxon>
        <taxon>Alteromonadales</taxon>
        <taxon>Alteromonadaceae</taxon>
        <taxon>Alteromonas/Salinimonas group</taxon>
        <taxon>Alteromonas</taxon>
    </lineage>
</organism>
<proteinExistence type="predicted"/>
<evidence type="ECO:0000259" key="2">
    <source>
        <dbReference type="Pfam" id="PF13406"/>
    </source>
</evidence>
<dbReference type="RefSeq" id="WP_163112547.1">
    <property type="nucleotide sequence ID" value="NZ_JAAAWP010000011.1"/>
</dbReference>
<dbReference type="InterPro" id="IPR023346">
    <property type="entry name" value="Lysozyme-like_dom_sf"/>
</dbReference>
<dbReference type="PANTHER" id="PTHR30163:SF8">
    <property type="entry name" value="LYTIC MUREIN TRANSGLYCOSYLASE"/>
    <property type="match status" value="1"/>
</dbReference>
<dbReference type="InterPro" id="IPR036365">
    <property type="entry name" value="PGBD-like_sf"/>
</dbReference>
<name>A0A6L9MXD0_9ALTE</name>
<dbReference type="Pfam" id="PF13406">
    <property type="entry name" value="SLT_2"/>
    <property type="match status" value="1"/>
</dbReference>
<evidence type="ECO:0000259" key="1">
    <source>
        <dbReference type="Pfam" id="PF01471"/>
    </source>
</evidence>
<gene>
    <name evidence="3" type="ORF">GTW09_15045</name>
</gene>
<evidence type="ECO:0000313" key="4">
    <source>
        <dbReference type="Proteomes" id="UP000478837"/>
    </source>
</evidence>
<dbReference type="Gene3D" id="1.10.101.10">
    <property type="entry name" value="PGBD-like superfamily/PGBD"/>
    <property type="match status" value="1"/>
</dbReference>
<accession>A0A6L9MXD0</accession>
<sequence length="429" mass="47610">MRLVSLFSATASSKAEVFKSRLSVPVFSRAFSAISLAVLFSSFSASYVSANDDFATCTSALEQKAQQQGVSQQTIDAIFPSLIHQDNVIKYDRSQPEFVQTFPGYFSKRVTEWRTNKGKEMYAKHKTLLQKLNDKYGVPPHYLLAFWGLETNFGNYKGKMPVLDSLATLACDKRRSSYFTQEFLVAVKLFEREKLNREEMVGSWAGAMGHTQFMPSAYTHYAIDGDGDGQINLWASEEDALSSAANFLSNLGWEAGFRWGREVQLPNDFNYQLSGYKNRQSLSEWNDIGIKRTDGSELGNADTSAYVIVPAGHQGPAFIAYKNFRVIMRWNNSEFYAISVGVLADKISGASGIQAPLPDLPAYSRKDIIALQGKLNTLGFDVGKPDGIIGPATREGIRNYQLANKMIADGFPGLDVMNALDISLEKRSS</sequence>
<dbReference type="Pfam" id="PF01471">
    <property type="entry name" value="PG_binding_1"/>
    <property type="match status" value="1"/>
</dbReference>
<dbReference type="FunFam" id="1.10.8.350:FF:000001">
    <property type="entry name" value="Lytic murein transglycosylase B"/>
    <property type="match status" value="1"/>
</dbReference>
<dbReference type="NCBIfam" id="TIGR02283">
    <property type="entry name" value="MltB_2"/>
    <property type="match status" value="1"/>
</dbReference>
<dbReference type="GO" id="GO:0008933">
    <property type="term" value="F:peptidoglycan lytic transglycosylase activity"/>
    <property type="evidence" value="ECO:0007669"/>
    <property type="project" value="TreeGrafter"/>
</dbReference>
<dbReference type="GO" id="GO:0009253">
    <property type="term" value="P:peptidoglycan catabolic process"/>
    <property type="evidence" value="ECO:0007669"/>
    <property type="project" value="TreeGrafter"/>
</dbReference>
<dbReference type="SUPFAM" id="SSF53955">
    <property type="entry name" value="Lysozyme-like"/>
    <property type="match status" value="1"/>
</dbReference>
<comment type="caution">
    <text evidence="3">The sequence shown here is derived from an EMBL/GenBank/DDBJ whole genome shotgun (WGS) entry which is preliminary data.</text>
</comment>
<dbReference type="SUPFAM" id="SSF47090">
    <property type="entry name" value="PGBD-like"/>
    <property type="match status" value="1"/>
</dbReference>
<feature type="domain" description="Transglycosylase SLT" evidence="2">
    <location>
        <begin position="54"/>
        <end position="345"/>
    </location>
</feature>
<dbReference type="Gene3D" id="1.10.8.350">
    <property type="entry name" value="Bacterial muramidase"/>
    <property type="match status" value="1"/>
</dbReference>
<dbReference type="InterPro" id="IPR011970">
    <property type="entry name" value="MltB_2"/>
</dbReference>
<dbReference type="AlphaFoldDB" id="A0A6L9MXD0"/>
<dbReference type="InterPro" id="IPR031304">
    <property type="entry name" value="SLT_2"/>
</dbReference>
<dbReference type="InterPro" id="IPR036366">
    <property type="entry name" value="PGBDSf"/>
</dbReference>